<feature type="region of interest" description="Disordered" evidence="1">
    <location>
        <begin position="253"/>
        <end position="284"/>
    </location>
</feature>
<reference evidence="2" key="1">
    <citation type="submission" date="2023-08" db="EMBL/GenBank/DDBJ databases">
        <title>Black Yeasts Isolated from many extreme environments.</title>
        <authorList>
            <person name="Coleine C."/>
            <person name="Stajich J.E."/>
            <person name="Selbmann L."/>
        </authorList>
    </citation>
    <scope>NUCLEOTIDE SEQUENCE</scope>
    <source>
        <strain evidence="2">CCFEE 5810</strain>
    </source>
</reference>
<sequence>MEGAAGSSSGGRGKGRATEPTFEYYDIEEADTFPFGETTIRGFYKNVTFSDCMRQDTSFNCCTFINVIFENCTFKDTSFLNLYLKDVSFIGIEFHENTWMNDRLEQVTVTIENLKSVFPKQSQVGCSVPFEVIDAEFLQMQLALTDDTYIQLDEDLARRLQFEEDSQPVPHVPEDGGPVVGKKAHNGPDAAIWNIRHFPSWLPTTVETVDISGGIPTTRTEGHSAAIMRNMMRKEKEAQSAETVILSEQSTRLLQQEDSQPAPHVPNVNDTGEQADEPGTGEGCLKWTHPSGPAVGQKAHSGYDAGVVTGYDRYGFPQVEHPSFPSWLPTTVETVDISGGITATKTAAGRSAAIMRDTIYEKEANEVVAPDTFTAHQQLLEIDILSSSTIDEATPPHVRCAMEMRRVRDAARGLADQSTDDSASSSADKNGTGNCKVVDATSPNRQLATNSSSSLKQHDGKVRSGEAPKAIPSRHFRLGYQERRDKQAAAKLQNIAARIQSTEEIARIAVWNNATVTAAGATNEPPARETSPATNVFTRSAEEIAAVTKKEHASTVREVSAAMLQTPARIQSADEAACIDAWNNATLAAARATDERRARERTSATASFTSSAADIQAITKRENAGSIQKVDTNSHDLIDISACSNPGQPRRAAPVTKSRTSAYVTTEMTSRTKSKVGGPEPVRSLHAAPEVETPMNAPSVSDLFGDGTKSARRVFRLAGSSDNTPRIFNSSSGSATVSHATQAEDTPEYATVAGGGFGSDGGVRLPGCPLFKSDIVWDAEEDLIEL</sequence>
<accession>A0AAN7ZU86</accession>
<dbReference type="AlphaFoldDB" id="A0AAN7ZU86"/>
<dbReference type="Proteomes" id="UP001310594">
    <property type="component" value="Unassembled WGS sequence"/>
</dbReference>
<evidence type="ECO:0000313" key="3">
    <source>
        <dbReference type="Proteomes" id="UP001310594"/>
    </source>
</evidence>
<proteinExistence type="predicted"/>
<feature type="region of interest" description="Disordered" evidence="1">
    <location>
        <begin position="410"/>
        <end position="475"/>
    </location>
</feature>
<feature type="compositionally biased region" description="Polar residues" evidence="1">
    <location>
        <begin position="657"/>
        <end position="671"/>
    </location>
</feature>
<comment type="caution">
    <text evidence="2">The sequence shown here is derived from an EMBL/GenBank/DDBJ whole genome shotgun (WGS) entry which is preliminary data.</text>
</comment>
<feature type="region of interest" description="Disordered" evidence="1">
    <location>
        <begin position="641"/>
        <end position="682"/>
    </location>
</feature>
<dbReference type="SUPFAM" id="SSF141571">
    <property type="entry name" value="Pentapeptide repeat-like"/>
    <property type="match status" value="1"/>
</dbReference>
<name>A0AAN7ZU86_9PEZI</name>
<evidence type="ECO:0000256" key="1">
    <source>
        <dbReference type="SAM" id="MobiDB-lite"/>
    </source>
</evidence>
<organism evidence="2 3">
    <name type="scientific">Elasticomyces elasticus</name>
    <dbReference type="NCBI Taxonomy" id="574655"/>
    <lineage>
        <taxon>Eukaryota</taxon>
        <taxon>Fungi</taxon>
        <taxon>Dikarya</taxon>
        <taxon>Ascomycota</taxon>
        <taxon>Pezizomycotina</taxon>
        <taxon>Dothideomycetes</taxon>
        <taxon>Dothideomycetidae</taxon>
        <taxon>Mycosphaerellales</taxon>
        <taxon>Teratosphaeriaceae</taxon>
        <taxon>Elasticomyces</taxon>
    </lineage>
</organism>
<feature type="compositionally biased region" description="Polar residues" evidence="1">
    <location>
        <begin position="441"/>
        <end position="455"/>
    </location>
</feature>
<dbReference type="Gene3D" id="2.160.20.80">
    <property type="entry name" value="E3 ubiquitin-protein ligase SopA"/>
    <property type="match status" value="1"/>
</dbReference>
<feature type="compositionally biased region" description="Low complexity" evidence="1">
    <location>
        <begin position="415"/>
        <end position="428"/>
    </location>
</feature>
<feature type="compositionally biased region" description="Basic and acidic residues" evidence="1">
    <location>
        <begin position="456"/>
        <end position="466"/>
    </location>
</feature>
<evidence type="ECO:0000313" key="2">
    <source>
        <dbReference type="EMBL" id="KAK5700786.1"/>
    </source>
</evidence>
<gene>
    <name evidence="2" type="ORF">LTR97_005303</name>
</gene>
<dbReference type="EMBL" id="JAVRQU010000007">
    <property type="protein sequence ID" value="KAK5700786.1"/>
    <property type="molecule type" value="Genomic_DNA"/>
</dbReference>
<protein>
    <submittedName>
        <fullName evidence="2">Uncharacterized protein</fullName>
    </submittedName>
</protein>